<organism evidence="2 3">
    <name type="scientific">Lophotis ruficrista</name>
    <dbReference type="NCBI Taxonomy" id="172689"/>
    <lineage>
        <taxon>Eukaryota</taxon>
        <taxon>Metazoa</taxon>
        <taxon>Chordata</taxon>
        <taxon>Craniata</taxon>
        <taxon>Vertebrata</taxon>
        <taxon>Euteleostomi</taxon>
        <taxon>Archelosauria</taxon>
        <taxon>Archosauria</taxon>
        <taxon>Dinosauria</taxon>
        <taxon>Saurischia</taxon>
        <taxon>Theropoda</taxon>
        <taxon>Coelurosauria</taxon>
        <taxon>Aves</taxon>
        <taxon>Neognathae</taxon>
        <taxon>Neoaves</taxon>
        <taxon>Otidimorphae</taxon>
        <taxon>Otidiformes</taxon>
        <taxon>Otididae</taxon>
        <taxon>Lophotis</taxon>
    </lineage>
</organism>
<dbReference type="Gene3D" id="3.10.100.10">
    <property type="entry name" value="Mannose-Binding Protein A, subunit A"/>
    <property type="match status" value="1"/>
</dbReference>
<reference evidence="2 3" key="1">
    <citation type="submission" date="2019-09" db="EMBL/GenBank/DDBJ databases">
        <title>Bird 10,000 Genomes (B10K) Project - Family phase.</title>
        <authorList>
            <person name="Zhang G."/>
        </authorList>
    </citation>
    <scope>NUCLEOTIDE SEQUENCE [LARGE SCALE GENOMIC DNA]</scope>
    <source>
        <strain evidence="2">B10K-CU-031-23</strain>
    </source>
</reference>
<feature type="non-terminal residue" evidence="2">
    <location>
        <position position="180"/>
    </location>
</feature>
<proteinExistence type="predicted"/>
<keyword evidence="3" id="KW-1185">Reference proteome</keyword>
<dbReference type="Proteomes" id="UP000533896">
    <property type="component" value="Unassembled WGS sequence"/>
</dbReference>
<dbReference type="InterPro" id="IPR016186">
    <property type="entry name" value="C-type_lectin-like/link_sf"/>
</dbReference>
<dbReference type="AlphaFoldDB" id="A0A7K8K141"/>
<dbReference type="InterPro" id="IPR016187">
    <property type="entry name" value="CTDL_fold"/>
</dbReference>
<gene>
    <name evidence="2" type="primary">Mrc2</name>
    <name evidence="2" type="ORF">LOPRUF_R04350</name>
</gene>
<dbReference type="PANTHER" id="PTHR22803">
    <property type="entry name" value="MANNOSE, PHOSPHOLIPASE, LECTIN RECEPTOR RELATED"/>
    <property type="match status" value="1"/>
</dbReference>
<dbReference type="Pfam" id="PF00059">
    <property type="entry name" value="Lectin_C"/>
    <property type="match status" value="1"/>
</dbReference>
<dbReference type="CDD" id="cd00037">
    <property type="entry name" value="CLECT"/>
    <property type="match status" value="1"/>
</dbReference>
<name>A0A7K8K141_9AVES</name>
<dbReference type="EMBL" id="VWYV01000469">
    <property type="protein sequence ID" value="NXE10123.1"/>
    <property type="molecule type" value="Genomic_DNA"/>
</dbReference>
<dbReference type="InterPro" id="IPR050111">
    <property type="entry name" value="C-type_lectin/snaclec_domain"/>
</dbReference>
<comment type="caution">
    <text evidence="2">The sequence shown here is derived from an EMBL/GenBank/DDBJ whole genome shotgun (WGS) entry which is preliminary data.</text>
</comment>
<sequence length="180" mass="20401">FLPLIFCKLNPACNVIPNPSHQDSLSKWTCRNLCQKGRISYKGHSLAISHLLYLTLSTVQKTHWTERAGGHLTSITSANENTFLRKLAQGQKEVQFWMGATYQKASGSFFKWSDGSLTNFIQKPLLSFFRAVGGLVNSLFNINICLTLSRSEWDQSPCRKRLPFICIYKPKLSQPQSVTE</sequence>
<accession>A0A7K8K141</accession>
<dbReference type="SMART" id="SM00034">
    <property type="entry name" value="CLECT"/>
    <property type="match status" value="1"/>
</dbReference>
<dbReference type="PROSITE" id="PS50041">
    <property type="entry name" value="C_TYPE_LECTIN_2"/>
    <property type="match status" value="1"/>
</dbReference>
<protein>
    <submittedName>
        <fullName evidence="2">MRC2 protein</fullName>
    </submittedName>
</protein>
<evidence type="ECO:0000259" key="1">
    <source>
        <dbReference type="PROSITE" id="PS50041"/>
    </source>
</evidence>
<dbReference type="InterPro" id="IPR001304">
    <property type="entry name" value="C-type_lectin-like"/>
</dbReference>
<feature type="non-terminal residue" evidence="2">
    <location>
        <position position="1"/>
    </location>
</feature>
<dbReference type="SUPFAM" id="SSF56436">
    <property type="entry name" value="C-type lectin-like"/>
    <property type="match status" value="1"/>
</dbReference>
<dbReference type="OrthoDB" id="6337382at2759"/>
<feature type="domain" description="C-type lectin" evidence="1">
    <location>
        <begin position="41"/>
        <end position="167"/>
    </location>
</feature>
<evidence type="ECO:0000313" key="3">
    <source>
        <dbReference type="Proteomes" id="UP000533896"/>
    </source>
</evidence>
<evidence type="ECO:0000313" key="2">
    <source>
        <dbReference type="EMBL" id="NXE10123.1"/>
    </source>
</evidence>